<dbReference type="OrthoDB" id="276685at2759"/>
<dbReference type="Proteomes" id="UP000784294">
    <property type="component" value="Unassembled WGS sequence"/>
</dbReference>
<reference evidence="1" key="1">
    <citation type="submission" date="2018-11" db="EMBL/GenBank/DDBJ databases">
        <authorList>
            <consortium name="Pathogen Informatics"/>
        </authorList>
    </citation>
    <scope>NUCLEOTIDE SEQUENCE</scope>
</reference>
<evidence type="ECO:0000313" key="2">
    <source>
        <dbReference type="Proteomes" id="UP000784294"/>
    </source>
</evidence>
<dbReference type="EMBL" id="CAAALY010021044">
    <property type="protein sequence ID" value="VEL14404.1"/>
    <property type="molecule type" value="Genomic_DNA"/>
</dbReference>
<accession>A0A3S5A3Z4</accession>
<dbReference type="AlphaFoldDB" id="A0A3S5A3Z4"/>
<comment type="caution">
    <text evidence="1">The sequence shown here is derived from an EMBL/GenBank/DDBJ whole genome shotgun (WGS) entry which is preliminary data.</text>
</comment>
<evidence type="ECO:0008006" key="3">
    <source>
        <dbReference type="Google" id="ProtNLM"/>
    </source>
</evidence>
<dbReference type="InterPro" id="IPR014729">
    <property type="entry name" value="Rossmann-like_a/b/a_fold"/>
</dbReference>
<sequence>MADFGLELKQHQKIISAEEPPVRKGGIKVDSVESLMSKLKESGLIP</sequence>
<protein>
    <recommendedName>
        <fullName evidence="3">Electron transfer flavoprotein alpha/beta-subunit N-terminal domain-containing protein</fullName>
    </recommendedName>
</protein>
<keyword evidence="2" id="KW-1185">Reference proteome</keyword>
<proteinExistence type="predicted"/>
<organism evidence="1 2">
    <name type="scientific">Protopolystoma xenopodis</name>
    <dbReference type="NCBI Taxonomy" id="117903"/>
    <lineage>
        <taxon>Eukaryota</taxon>
        <taxon>Metazoa</taxon>
        <taxon>Spiralia</taxon>
        <taxon>Lophotrochozoa</taxon>
        <taxon>Platyhelminthes</taxon>
        <taxon>Monogenea</taxon>
        <taxon>Polyopisthocotylea</taxon>
        <taxon>Polystomatidea</taxon>
        <taxon>Polystomatidae</taxon>
        <taxon>Protopolystoma</taxon>
    </lineage>
</organism>
<evidence type="ECO:0000313" key="1">
    <source>
        <dbReference type="EMBL" id="VEL14404.1"/>
    </source>
</evidence>
<dbReference type="Gene3D" id="3.40.50.620">
    <property type="entry name" value="HUPs"/>
    <property type="match status" value="1"/>
</dbReference>
<gene>
    <name evidence="1" type="ORF">PXEA_LOCUS7844</name>
</gene>
<name>A0A3S5A3Z4_9PLAT</name>